<gene>
    <name evidence="2" type="ORF">BaRGS_00034882</name>
</gene>
<accession>A0ABD0JGD0</accession>
<dbReference type="AlphaFoldDB" id="A0ABD0JGD0"/>
<evidence type="ECO:0000313" key="2">
    <source>
        <dbReference type="EMBL" id="KAK7473893.1"/>
    </source>
</evidence>
<feature type="compositionally biased region" description="Basic and acidic residues" evidence="1">
    <location>
        <begin position="105"/>
        <end position="126"/>
    </location>
</feature>
<sequence>MVSDTTSFLRSLVSRSMCDIIHAPLHFLNGPNIRVLMSSDLLAHPPVSKSAGSVETQSNVFGSVNRDSVATPCTSRTNLTRRPTHGHANMTALQSHNSLRRVGRRSGDKDGKERGGGGERERRWGG</sequence>
<proteinExistence type="predicted"/>
<evidence type="ECO:0000256" key="1">
    <source>
        <dbReference type="SAM" id="MobiDB-lite"/>
    </source>
</evidence>
<dbReference type="EMBL" id="JACVVK020000454">
    <property type="protein sequence ID" value="KAK7473893.1"/>
    <property type="molecule type" value="Genomic_DNA"/>
</dbReference>
<feature type="region of interest" description="Disordered" evidence="1">
    <location>
        <begin position="63"/>
        <end position="126"/>
    </location>
</feature>
<comment type="caution">
    <text evidence="2">The sequence shown here is derived from an EMBL/GenBank/DDBJ whole genome shotgun (WGS) entry which is preliminary data.</text>
</comment>
<dbReference type="Proteomes" id="UP001519460">
    <property type="component" value="Unassembled WGS sequence"/>
</dbReference>
<keyword evidence="3" id="KW-1185">Reference proteome</keyword>
<organism evidence="2 3">
    <name type="scientific">Batillaria attramentaria</name>
    <dbReference type="NCBI Taxonomy" id="370345"/>
    <lineage>
        <taxon>Eukaryota</taxon>
        <taxon>Metazoa</taxon>
        <taxon>Spiralia</taxon>
        <taxon>Lophotrochozoa</taxon>
        <taxon>Mollusca</taxon>
        <taxon>Gastropoda</taxon>
        <taxon>Caenogastropoda</taxon>
        <taxon>Sorbeoconcha</taxon>
        <taxon>Cerithioidea</taxon>
        <taxon>Batillariidae</taxon>
        <taxon>Batillaria</taxon>
    </lineage>
</organism>
<protein>
    <submittedName>
        <fullName evidence="2">Uncharacterized protein</fullName>
    </submittedName>
</protein>
<evidence type="ECO:0000313" key="3">
    <source>
        <dbReference type="Proteomes" id="UP001519460"/>
    </source>
</evidence>
<reference evidence="2 3" key="1">
    <citation type="journal article" date="2023" name="Sci. Data">
        <title>Genome assembly of the Korean intertidal mud-creeper Batillaria attramentaria.</title>
        <authorList>
            <person name="Patra A.K."/>
            <person name="Ho P.T."/>
            <person name="Jun S."/>
            <person name="Lee S.J."/>
            <person name="Kim Y."/>
            <person name="Won Y.J."/>
        </authorList>
    </citation>
    <scope>NUCLEOTIDE SEQUENCE [LARGE SCALE GENOMIC DNA]</scope>
    <source>
        <strain evidence="2">Wonlab-2016</strain>
    </source>
</reference>
<feature type="compositionally biased region" description="Polar residues" evidence="1">
    <location>
        <begin position="63"/>
        <end position="81"/>
    </location>
</feature>
<name>A0ABD0JGD0_9CAEN</name>